<dbReference type="AlphaFoldDB" id="A0A317F857"/>
<gene>
    <name evidence="7" type="ORF">DF947_03860</name>
</gene>
<proteinExistence type="predicted"/>
<feature type="transmembrane region" description="Helical" evidence="6">
    <location>
        <begin position="219"/>
        <end position="236"/>
    </location>
</feature>
<dbReference type="Proteomes" id="UP000245391">
    <property type="component" value="Unassembled WGS sequence"/>
</dbReference>
<feature type="transmembrane region" description="Helical" evidence="6">
    <location>
        <begin position="83"/>
        <end position="104"/>
    </location>
</feature>
<feature type="transmembrane region" description="Helical" evidence="6">
    <location>
        <begin position="110"/>
        <end position="130"/>
    </location>
</feature>
<dbReference type="EMBL" id="QGNY01000001">
    <property type="protein sequence ID" value="PWS33756.1"/>
    <property type="molecule type" value="Genomic_DNA"/>
</dbReference>
<dbReference type="InterPro" id="IPR044878">
    <property type="entry name" value="UbiA_sf"/>
</dbReference>
<comment type="subcellular location">
    <subcellularLocation>
        <location evidence="1">Membrane</location>
        <topology evidence="1">Multi-pass membrane protein</topology>
    </subcellularLocation>
</comment>
<keyword evidence="4 6" id="KW-1133">Transmembrane helix</keyword>
<dbReference type="InterPro" id="IPR050475">
    <property type="entry name" value="Prenyltransferase_related"/>
</dbReference>
<keyword evidence="8" id="KW-1185">Reference proteome</keyword>
<feature type="transmembrane region" description="Helical" evidence="6">
    <location>
        <begin position="166"/>
        <end position="186"/>
    </location>
</feature>
<sequence length="337" mass="39006">MRLLKFTRYGEWWEYKLVPLLFVGYATVMFNNYPLERAGLRILFLLGAIVTGAIYVSVVNDVTDIEEDAIAGKKNRMASLKPIWRGVILTICLLIGVIFGYFIYPDVVSLTLYILAYVVFTIYSVPPIRLKKRGFFGPMCDAMGAHFFPSLLMTTNLIFFCKVDFNIIWVSAIGIWSLFYGLRGILWHQYYDRENDILSNTETFAVAIQPENFKIPERIILAAEIIALCTILYYIFNIWIFLAATSYCVLVFIRHLAFKYKICIIICPVSAPYELIFNDFYLVFAPISLLLAQAIKTPYGWLIFCLHLLLFHQKLIFVLQDLLYFLKTNISNKHSKT</sequence>
<keyword evidence="3 6" id="KW-0812">Transmembrane</keyword>
<keyword evidence="5 6" id="KW-0472">Membrane</keyword>
<dbReference type="GO" id="GO:0016020">
    <property type="term" value="C:membrane"/>
    <property type="evidence" value="ECO:0007669"/>
    <property type="project" value="UniProtKB-SubCell"/>
</dbReference>
<comment type="caution">
    <text evidence="7">The sequence shown here is derived from an EMBL/GenBank/DDBJ whole genome shotgun (WGS) entry which is preliminary data.</text>
</comment>
<evidence type="ECO:0000256" key="5">
    <source>
        <dbReference type="ARBA" id="ARBA00023136"/>
    </source>
</evidence>
<organism evidence="7 8">
    <name type="scientific">Pedobacter paludis</name>
    <dbReference type="NCBI Taxonomy" id="2203212"/>
    <lineage>
        <taxon>Bacteria</taxon>
        <taxon>Pseudomonadati</taxon>
        <taxon>Bacteroidota</taxon>
        <taxon>Sphingobacteriia</taxon>
        <taxon>Sphingobacteriales</taxon>
        <taxon>Sphingobacteriaceae</taxon>
        <taxon>Pedobacter</taxon>
    </lineage>
</organism>
<feature type="transmembrane region" description="Helical" evidence="6">
    <location>
        <begin position="42"/>
        <end position="62"/>
    </location>
</feature>
<evidence type="ECO:0000313" key="8">
    <source>
        <dbReference type="Proteomes" id="UP000245391"/>
    </source>
</evidence>
<dbReference type="OrthoDB" id="871842at2"/>
<evidence type="ECO:0000256" key="3">
    <source>
        <dbReference type="ARBA" id="ARBA00022692"/>
    </source>
</evidence>
<evidence type="ECO:0008006" key="9">
    <source>
        <dbReference type="Google" id="ProtNLM"/>
    </source>
</evidence>
<evidence type="ECO:0000313" key="7">
    <source>
        <dbReference type="EMBL" id="PWS33756.1"/>
    </source>
</evidence>
<accession>A0A317F857</accession>
<dbReference type="PANTHER" id="PTHR42723:SF1">
    <property type="entry name" value="CHLOROPHYLL SYNTHASE, CHLOROPLASTIC"/>
    <property type="match status" value="1"/>
</dbReference>
<name>A0A317F857_9SPHI</name>
<dbReference type="PANTHER" id="PTHR42723">
    <property type="entry name" value="CHLOROPHYLL SYNTHASE"/>
    <property type="match status" value="1"/>
</dbReference>
<dbReference type="Pfam" id="PF01040">
    <property type="entry name" value="UbiA"/>
    <property type="match status" value="1"/>
</dbReference>
<evidence type="ECO:0000256" key="1">
    <source>
        <dbReference type="ARBA" id="ARBA00004141"/>
    </source>
</evidence>
<evidence type="ECO:0000256" key="4">
    <source>
        <dbReference type="ARBA" id="ARBA00022989"/>
    </source>
</evidence>
<protein>
    <recommendedName>
        <fullName evidence="9">Prenyltransferase</fullName>
    </recommendedName>
</protein>
<dbReference type="InterPro" id="IPR000537">
    <property type="entry name" value="UbiA_prenyltransferase"/>
</dbReference>
<dbReference type="GO" id="GO:0016765">
    <property type="term" value="F:transferase activity, transferring alkyl or aryl (other than methyl) groups"/>
    <property type="evidence" value="ECO:0007669"/>
    <property type="project" value="InterPro"/>
</dbReference>
<dbReference type="Gene3D" id="1.10.357.140">
    <property type="entry name" value="UbiA prenyltransferase"/>
    <property type="match status" value="1"/>
</dbReference>
<dbReference type="RefSeq" id="WP_109928337.1">
    <property type="nucleotide sequence ID" value="NZ_QGNY01000001.1"/>
</dbReference>
<evidence type="ECO:0000256" key="2">
    <source>
        <dbReference type="ARBA" id="ARBA00022475"/>
    </source>
</evidence>
<keyword evidence="2" id="KW-1003">Cell membrane</keyword>
<evidence type="ECO:0000256" key="6">
    <source>
        <dbReference type="SAM" id="Phobius"/>
    </source>
</evidence>
<reference evidence="8" key="1">
    <citation type="submission" date="2018-05" db="EMBL/GenBank/DDBJ databases">
        <title>Pedobacter paludis sp. nov., isolated from wetland soil.</title>
        <authorList>
            <person name="Zhang Y."/>
        </authorList>
    </citation>
    <scope>NUCLEOTIDE SEQUENCE [LARGE SCALE GENOMIC DNA]</scope>
    <source>
        <strain evidence="8">R-8</strain>
    </source>
</reference>
<feature type="transmembrane region" description="Helical" evidence="6">
    <location>
        <begin position="12"/>
        <end position="30"/>
    </location>
</feature>